<dbReference type="RefSeq" id="WP_001140065.1">
    <property type="nucleotide sequence ID" value="NZ_JAWQCK010000007.1"/>
</dbReference>
<keyword evidence="4" id="KW-0804">Transcription</keyword>
<dbReference type="SUPFAM" id="SSF88946">
    <property type="entry name" value="Sigma2 domain of RNA polymerase sigma factors"/>
    <property type="match status" value="1"/>
</dbReference>
<comment type="function">
    <text evidence="5">Sigma factors are initiation factors that promote the attachment of RNA polymerase to specific initiation sites and are then released. Sigma-S contributes to the protection against external stress, thus playing a role in cellular fitness and survival.</text>
</comment>
<evidence type="ECO:0000256" key="5">
    <source>
        <dbReference type="ARBA" id="ARBA00024701"/>
    </source>
</evidence>
<evidence type="ECO:0000313" key="7">
    <source>
        <dbReference type="EMBL" id="MDW9209757.1"/>
    </source>
</evidence>
<organism evidence="7 8">
    <name type="scientific">Bacillus thuringiensis serovar toumanoffi</name>
    <dbReference type="NCBI Taxonomy" id="180862"/>
    <lineage>
        <taxon>Bacteria</taxon>
        <taxon>Bacillati</taxon>
        <taxon>Bacillota</taxon>
        <taxon>Bacilli</taxon>
        <taxon>Bacillales</taxon>
        <taxon>Bacillaceae</taxon>
        <taxon>Bacillus</taxon>
        <taxon>Bacillus cereus group</taxon>
    </lineage>
</organism>
<proteinExistence type="inferred from homology"/>
<dbReference type="EMBL" id="JAWQCK010000007">
    <property type="protein sequence ID" value="MDW9209757.1"/>
    <property type="molecule type" value="Genomic_DNA"/>
</dbReference>
<dbReference type="InterPro" id="IPR036388">
    <property type="entry name" value="WH-like_DNA-bd_sf"/>
</dbReference>
<evidence type="ECO:0000256" key="1">
    <source>
        <dbReference type="ARBA" id="ARBA00007788"/>
    </source>
</evidence>
<dbReference type="InterPro" id="IPR007624">
    <property type="entry name" value="RNA_pol_sigma70_r3"/>
</dbReference>
<evidence type="ECO:0000256" key="4">
    <source>
        <dbReference type="ARBA" id="ARBA00023163"/>
    </source>
</evidence>
<sequence length="324" mass="37960">MPSQRYIDLREDNLPDLHNNVLLKACQEDPDLLSELLYENKEFLFSIIAHYKGSIESLKNKFNVDEEELLQHAYIAVITAIRDFDFNKGIKFTTYIYRPIIWEINQLLYNDSRLVRLSRSAVDLLKQMEKVENELGYFPKAEELAILLDVTVERIENVLRFASELTSLNSLENFEPEDYSIGYESKVMDKIYVENLLKNSDLSEFETQVINLIMDGNNNSQIAKKLNVYPMTVNRALNRIKNKLDNNFESKRLSKYESEIELIAEEMSELNCIMNIEQLKDLLDVCGYNISKYSSRVLYYIRQQAISRLEQNLSECTNCSQYKN</sequence>
<dbReference type="Gene3D" id="1.20.120.1810">
    <property type="match status" value="1"/>
</dbReference>
<gene>
    <name evidence="7" type="ORF">BTTOUR_13535</name>
</gene>
<dbReference type="InterPro" id="IPR000792">
    <property type="entry name" value="Tscrpt_reg_LuxR_C"/>
</dbReference>
<feature type="domain" description="HTH luxR-type" evidence="6">
    <location>
        <begin position="216"/>
        <end position="243"/>
    </location>
</feature>
<dbReference type="PRINTS" id="PR00038">
    <property type="entry name" value="HTHLUXR"/>
</dbReference>
<dbReference type="PROSITE" id="PS00622">
    <property type="entry name" value="HTH_LUXR_1"/>
    <property type="match status" value="1"/>
</dbReference>
<dbReference type="InterPro" id="IPR013324">
    <property type="entry name" value="RNA_pol_sigma_r3/r4-like"/>
</dbReference>
<keyword evidence="3" id="KW-0805">Transcription regulation</keyword>
<dbReference type="Pfam" id="PF04542">
    <property type="entry name" value="Sigma70_r2"/>
    <property type="match status" value="1"/>
</dbReference>
<dbReference type="NCBIfam" id="TIGR02937">
    <property type="entry name" value="sigma70-ECF"/>
    <property type="match status" value="1"/>
</dbReference>
<dbReference type="SUPFAM" id="SSF46894">
    <property type="entry name" value="C-terminal effector domain of the bipartite response regulators"/>
    <property type="match status" value="1"/>
</dbReference>
<dbReference type="Gene3D" id="1.10.10.10">
    <property type="entry name" value="Winged helix-like DNA-binding domain superfamily/Winged helix DNA-binding domain"/>
    <property type="match status" value="1"/>
</dbReference>
<dbReference type="InterPro" id="IPR016032">
    <property type="entry name" value="Sig_transdc_resp-reg_C-effctor"/>
</dbReference>
<name>A0ABD5HXS4_BACTU</name>
<dbReference type="AlphaFoldDB" id="A0ABD5HXS4"/>
<evidence type="ECO:0000256" key="2">
    <source>
        <dbReference type="ARBA" id="ARBA00021245"/>
    </source>
</evidence>
<dbReference type="PANTHER" id="PTHR30603:SF17">
    <property type="entry name" value="RNA POLYMERASE SIGMA-G FACTOR"/>
    <property type="match status" value="1"/>
</dbReference>
<accession>A0ABD5HXS4</accession>
<dbReference type="Pfam" id="PF00196">
    <property type="entry name" value="GerE"/>
    <property type="match status" value="1"/>
</dbReference>
<dbReference type="InterPro" id="IPR014284">
    <property type="entry name" value="RNA_pol_sigma-70_dom"/>
</dbReference>
<evidence type="ECO:0000259" key="6">
    <source>
        <dbReference type="PROSITE" id="PS00622"/>
    </source>
</evidence>
<dbReference type="SUPFAM" id="SSF88659">
    <property type="entry name" value="Sigma3 and sigma4 domains of RNA polymerase sigma factors"/>
    <property type="match status" value="1"/>
</dbReference>
<protein>
    <recommendedName>
        <fullName evidence="2">RNA polymerase sigma factor SigS</fullName>
    </recommendedName>
</protein>
<reference evidence="7 8" key="1">
    <citation type="submission" date="2023-10" db="EMBL/GenBank/DDBJ databases">
        <title>Draft Genome Sequence of Bacillus thuringiensis serovar. toumanoffi 4059: Identification of a Novel Cry Protein Candidate.</title>
        <authorList>
            <person name="Murdoch R.W."/>
            <person name="Gemler B."/>
            <person name="Heater B.S."/>
        </authorList>
    </citation>
    <scope>NUCLEOTIDE SEQUENCE [LARGE SCALE GENOMIC DNA]</scope>
    <source>
        <strain evidence="7 8">4059</strain>
    </source>
</reference>
<dbReference type="Pfam" id="PF04539">
    <property type="entry name" value="Sigma70_r3"/>
    <property type="match status" value="1"/>
</dbReference>
<dbReference type="InterPro" id="IPR007627">
    <property type="entry name" value="RNA_pol_sigma70_r2"/>
</dbReference>
<dbReference type="InterPro" id="IPR013325">
    <property type="entry name" value="RNA_pol_sigma_r2"/>
</dbReference>
<dbReference type="Proteomes" id="UP001272716">
    <property type="component" value="Unassembled WGS sequence"/>
</dbReference>
<dbReference type="PANTHER" id="PTHR30603">
    <property type="entry name" value="RNA POLYMERASE SIGMA FACTOR RPO"/>
    <property type="match status" value="1"/>
</dbReference>
<evidence type="ECO:0000256" key="3">
    <source>
        <dbReference type="ARBA" id="ARBA00023015"/>
    </source>
</evidence>
<dbReference type="InterPro" id="IPR050239">
    <property type="entry name" value="Sigma-70_RNA_pol_init_factors"/>
</dbReference>
<evidence type="ECO:0000313" key="8">
    <source>
        <dbReference type="Proteomes" id="UP001272716"/>
    </source>
</evidence>
<comment type="caution">
    <text evidence="7">The sequence shown here is derived from an EMBL/GenBank/DDBJ whole genome shotgun (WGS) entry which is preliminary data.</text>
</comment>
<comment type="similarity">
    <text evidence="1">Belongs to the sigma-70 factor family.</text>
</comment>